<sequence length="246" mass="27441">MKKYLFFFIILASQVIFAQEITVKDSITRNPIPNVAFYSTDRKISSLTNEKGVVKINIFDNYPIFIQHTSYEQKILKTSQIKKNIILLVPKNLLLNEVLLSENNETLDFDSISIQKIKKKDIIISQSSNSGNLLQKFGGVNTQKSQIGGGSPNLKGMEANRILVVVDGIKMNNLIYRSGHLHNIMTVDPFALKQVIISNRNSSIIYGSGALGGAILFNTLNPLKKGIKKFSFYQQIETASEATLAN</sequence>
<dbReference type="SUPFAM" id="SSF56935">
    <property type="entry name" value="Porins"/>
    <property type="match status" value="1"/>
</dbReference>
<evidence type="ECO:0000256" key="1">
    <source>
        <dbReference type="ARBA" id="ARBA00022729"/>
    </source>
</evidence>
<feature type="domain" description="TonB-dependent receptor plug" evidence="2">
    <location>
        <begin position="112"/>
        <end position="214"/>
    </location>
</feature>
<reference evidence="3" key="1">
    <citation type="submission" date="2018-05" db="EMBL/GenBank/DDBJ databases">
        <authorList>
            <person name="Lanie J.A."/>
            <person name="Ng W.-L."/>
            <person name="Kazmierczak K.M."/>
            <person name="Andrzejewski T.M."/>
            <person name="Davidsen T.M."/>
            <person name="Wayne K.J."/>
            <person name="Tettelin H."/>
            <person name="Glass J.I."/>
            <person name="Rusch D."/>
            <person name="Podicherti R."/>
            <person name="Tsui H.-C.T."/>
            <person name="Winkler M.E."/>
        </authorList>
    </citation>
    <scope>NUCLEOTIDE SEQUENCE</scope>
</reference>
<evidence type="ECO:0000313" key="3">
    <source>
        <dbReference type="EMBL" id="SVE13419.1"/>
    </source>
</evidence>
<dbReference type="PANTHER" id="PTHR30069">
    <property type="entry name" value="TONB-DEPENDENT OUTER MEMBRANE RECEPTOR"/>
    <property type="match status" value="1"/>
</dbReference>
<gene>
    <name evidence="3" type="ORF">METZ01_LOCUS466273</name>
</gene>
<dbReference type="GO" id="GO:0009279">
    <property type="term" value="C:cell outer membrane"/>
    <property type="evidence" value="ECO:0007669"/>
    <property type="project" value="TreeGrafter"/>
</dbReference>
<dbReference type="AlphaFoldDB" id="A0A383B0X6"/>
<keyword evidence="1" id="KW-0732">Signal</keyword>
<feature type="non-terminal residue" evidence="3">
    <location>
        <position position="246"/>
    </location>
</feature>
<dbReference type="GO" id="GO:0015344">
    <property type="term" value="F:siderophore uptake transmembrane transporter activity"/>
    <property type="evidence" value="ECO:0007669"/>
    <property type="project" value="TreeGrafter"/>
</dbReference>
<dbReference type="Pfam" id="PF07715">
    <property type="entry name" value="Plug"/>
    <property type="match status" value="1"/>
</dbReference>
<name>A0A383B0X6_9ZZZZ</name>
<dbReference type="EMBL" id="UINC01196420">
    <property type="protein sequence ID" value="SVE13419.1"/>
    <property type="molecule type" value="Genomic_DNA"/>
</dbReference>
<dbReference type="PROSITE" id="PS52016">
    <property type="entry name" value="TONB_DEPENDENT_REC_3"/>
    <property type="match status" value="1"/>
</dbReference>
<dbReference type="InterPro" id="IPR037066">
    <property type="entry name" value="Plug_dom_sf"/>
</dbReference>
<evidence type="ECO:0000259" key="2">
    <source>
        <dbReference type="Pfam" id="PF07715"/>
    </source>
</evidence>
<accession>A0A383B0X6</accession>
<dbReference type="InterPro" id="IPR012910">
    <property type="entry name" value="Plug_dom"/>
</dbReference>
<dbReference type="GO" id="GO:0044718">
    <property type="term" value="P:siderophore transmembrane transport"/>
    <property type="evidence" value="ECO:0007669"/>
    <property type="project" value="TreeGrafter"/>
</dbReference>
<protein>
    <recommendedName>
        <fullName evidence="2">TonB-dependent receptor plug domain-containing protein</fullName>
    </recommendedName>
</protein>
<dbReference type="Gene3D" id="2.170.130.10">
    <property type="entry name" value="TonB-dependent receptor, plug domain"/>
    <property type="match status" value="1"/>
</dbReference>
<proteinExistence type="predicted"/>
<organism evidence="3">
    <name type="scientific">marine metagenome</name>
    <dbReference type="NCBI Taxonomy" id="408172"/>
    <lineage>
        <taxon>unclassified sequences</taxon>
        <taxon>metagenomes</taxon>
        <taxon>ecological metagenomes</taxon>
    </lineage>
</organism>
<dbReference type="InterPro" id="IPR039426">
    <property type="entry name" value="TonB-dep_rcpt-like"/>
</dbReference>
<dbReference type="PANTHER" id="PTHR30069:SF29">
    <property type="entry name" value="HEMOGLOBIN AND HEMOGLOBIN-HAPTOGLOBIN-BINDING PROTEIN 1-RELATED"/>
    <property type="match status" value="1"/>
</dbReference>